<keyword evidence="1" id="KW-0732">Signal</keyword>
<dbReference type="EMBL" id="JBJQND010000019">
    <property type="protein sequence ID" value="KAL3831632.1"/>
    <property type="molecule type" value="Genomic_DNA"/>
</dbReference>
<dbReference type="PANTHER" id="PTHR46252">
    <property type="entry name" value="BRORIN FAMILY MEMBER"/>
    <property type="match status" value="1"/>
</dbReference>
<feature type="domain" description="VWFC" evidence="2">
    <location>
        <begin position="35"/>
        <end position="93"/>
    </location>
</feature>
<dbReference type="GO" id="GO:0045202">
    <property type="term" value="C:synapse"/>
    <property type="evidence" value="ECO:0007669"/>
    <property type="project" value="UniProtKB-SubCell"/>
</dbReference>
<sequence>MFTQTAESLTMRLFLIGCILLASANSAPPTKQPAVECEYIGKKFKPGDLVTGDKCDPCFCTSFGAVYCELRQCPPIMCVDAAVPADECCPVCSNGPNCFLYTNRTIIPGGSVHSLTDFIECECVPNSMWASCRPKKGNNSPQPIL</sequence>
<dbReference type="SUPFAM" id="SSF57603">
    <property type="entry name" value="FnI-like domain"/>
    <property type="match status" value="1"/>
</dbReference>
<gene>
    <name evidence="3" type="ORF">ACJMK2_023363</name>
</gene>
<dbReference type="InterPro" id="IPR001007">
    <property type="entry name" value="VWF_dom"/>
</dbReference>
<feature type="signal peptide" evidence="1">
    <location>
        <begin position="1"/>
        <end position="26"/>
    </location>
</feature>
<evidence type="ECO:0000259" key="2">
    <source>
        <dbReference type="PROSITE" id="PS50184"/>
    </source>
</evidence>
<dbReference type="SMART" id="SM00214">
    <property type="entry name" value="VWC"/>
    <property type="match status" value="1"/>
</dbReference>
<dbReference type="PROSITE" id="PS50184">
    <property type="entry name" value="VWFC_2"/>
    <property type="match status" value="1"/>
</dbReference>
<dbReference type="Proteomes" id="UP001634394">
    <property type="component" value="Unassembled WGS sequence"/>
</dbReference>
<proteinExistence type="predicted"/>
<dbReference type="Gene3D" id="6.20.200.20">
    <property type="match status" value="1"/>
</dbReference>
<evidence type="ECO:0000313" key="4">
    <source>
        <dbReference type="Proteomes" id="UP001634394"/>
    </source>
</evidence>
<dbReference type="InterPro" id="IPR042979">
    <property type="entry name" value="VWC2/VWC2L"/>
</dbReference>
<feature type="chain" id="PRO_5044775306" description="VWFC domain-containing protein" evidence="1">
    <location>
        <begin position="27"/>
        <end position="145"/>
    </location>
</feature>
<dbReference type="Pfam" id="PF23334">
    <property type="entry name" value="VWC2L_2nd"/>
    <property type="match status" value="1"/>
</dbReference>
<name>A0ABD3T3Z6_SINWO</name>
<evidence type="ECO:0000313" key="3">
    <source>
        <dbReference type="EMBL" id="KAL3831632.1"/>
    </source>
</evidence>
<organism evidence="3 4">
    <name type="scientific">Sinanodonta woodiana</name>
    <name type="common">Chinese pond mussel</name>
    <name type="synonym">Anodonta woodiana</name>
    <dbReference type="NCBI Taxonomy" id="1069815"/>
    <lineage>
        <taxon>Eukaryota</taxon>
        <taxon>Metazoa</taxon>
        <taxon>Spiralia</taxon>
        <taxon>Lophotrochozoa</taxon>
        <taxon>Mollusca</taxon>
        <taxon>Bivalvia</taxon>
        <taxon>Autobranchia</taxon>
        <taxon>Heteroconchia</taxon>
        <taxon>Palaeoheterodonta</taxon>
        <taxon>Unionida</taxon>
        <taxon>Unionoidea</taxon>
        <taxon>Unionidae</taxon>
        <taxon>Unioninae</taxon>
        <taxon>Sinanodonta</taxon>
    </lineage>
</organism>
<comment type="caution">
    <text evidence="3">The sequence shown here is derived from an EMBL/GenBank/DDBJ whole genome shotgun (WGS) entry which is preliminary data.</text>
</comment>
<keyword evidence="4" id="KW-1185">Reference proteome</keyword>
<evidence type="ECO:0000256" key="1">
    <source>
        <dbReference type="SAM" id="SignalP"/>
    </source>
</evidence>
<dbReference type="AlphaFoldDB" id="A0ABD3T3Z6"/>
<protein>
    <recommendedName>
        <fullName evidence="2">VWFC domain-containing protein</fullName>
    </recommendedName>
</protein>
<accession>A0ABD3T3Z6</accession>
<dbReference type="GO" id="GO:0005576">
    <property type="term" value="C:extracellular region"/>
    <property type="evidence" value="ECO:0007669"/>
    <property type="project" value="UniProtKB-SubCell"/>
</dbReference>
<dbReference type="PANTHER" id="PTHR46252:SF3">
    <property type="entry name" value="KIELIN_CHORDIN-LIKE PROTEIN"/>
    <property type="match status" value="1"/>
</dbReference>
<reference evidence="3 4" key="1">
    <citation type="submission" date="2024-11" db="EMBL/GenBank/DDBJ databases">
        <title>Chromosome-level genome assembly of the freshwater bivalve Anodonta woodiana.</title>
        <authorList>
            <person name="Chen X."/>
        </authorList>
    </citation>
    <scope>NUCLEOTIDE SEQUENCE [LARGE SCALE GENOMIC DNA]</scope>
    <source>
        <strain evidence="3">MN2024</strain>
        <tissue evidence="3">Gills</tissue>
    </source>
</reference>